<keyword evidence="2" id="KW-1185">Reference proteome</keyword>
<evidence type="ECO:0000313" key="2">
    <source>
        <dbReference type="Proteomes" id="UP001500449"/>
    </source>
</evidence>
<dbReference type="InterPro" id="IPR029032">
    <property type="entry name" value="AhpD-like"/>
</dbReference>
<comment type="caution">
    <text evidence="1">The sequence shown here is derived from an EMBL/GenBank/DDBJ whole genome shotgun (WGS) entry which is preliminary data.</text>
</comment>
<evidence type="ECO:0008006" key="3">
    <source>
        <dbReference type="Google" id="ProtNLM"/>
    </source>
</evidence>
<name>A0ABN2N440_9PSEU</name>
<reference evidence="1 2" key="1">
    <citation type="journal article" date="2019" name="Int. J. Syst. Evol. Microbiol.">
        <title>The Global Catalogue of Microorganisms (GCM) 10K type strain sequencing project: providing services to taxonomists for standard genome sequencing and annotation.</title>
        <authorList>
            <consortium name="The Broad Institute Genomics Platform"/>
            <consortium name="The Broad Institute Genome Sequencing Center for Infectious Disease"/>
            <person name="Wu L."/>
            <person name="Ma J."/>
        </authorList>
    </citation>
    <scope>NUCLEOTIDE SEQUENCE [LARGE SCALE GENOMIC DNA]</scope>
    <source>
        <strain evidence="1 2">JCM 16009</strain>
    </source>
</reference>
<dbReference type="SUPFAM" id="SSF69118">
    <property type="entry name" value="AhpD-like"/>
    <property type="match status" value="1"/>
</dbReference>
<evidence type="ECO:0000313" key="1">
    <source>
        <dbReference type="EMBL" id="GAA1851744.1"/>
    </source>
</evidence>
<organism evidence="1 2">
    <name type="scientific">Pseudonocardia ailaonensis</name>
    <dbReference type="NCBI Taxonomy" id="367279"/>
    <lineage>
        <taxon>Bacteria</taxon>
        <taxon>Bacillati</taxon>
        <taxon>Actinomycetota</taxon>
        <taxon>Actinomycetes</taxon>
        <taxon>Pseudonocardiales</taxon>
        <taxon>Pseudonocardiaceae</taxon>
        <taxon>Pseudonocardia</taxon>
    </lineage>
</organism>
<dbReference type="Proteomes" id="UP001500449">
    <property type="component" value="Unassembled WGS sequence"/>
</dbReference>
<gene>
    <name evidence="1" type="ORF">GCM10009836_34680</name>
</gene>
<accession>A0ABN2N440</accession>
<proteinExistence type="predicted"/>
<protein>
    <recommendedName>
        <fullName evidence="3">Carboxymuconolactone decarboxylase-like domain-containing protein</fullName>
    </recommendedName>
</protein>
<sequence length="211" mass="22451">MTTAERWPDRLADLAAQLPAPLDALIDAMIAIVAGRPGQASAALARVAEYGVSTQVVDDLVEATVLAFGVSRWSIAGRTALSEVHVTPADEADTRPLDERLSQHFAATQDTVPEAIGDLVKRLPALGELYLDTRQSLFADATGDPALRELFLALVSARAGFVPGGQRHLARARSLGMPVETLRTALTAVVLVEGTAGWEAYGRALWETPDD</sequence>
<dbReference type="EMBL" id="BAAAQK010000009">
    <property type="protein sequence ID" value="GAA1851744.1"/>
    <property type="molecule type" value="Genomic_DNA"/>
</dbReference>
<dbReference type="Gene3D" id="1.20.1290.10">
    <property type="entry name" value="AhpD-like"/>
    <property type="match status" value="1"/>
</dbReference>